<gene>
    <name evidence="1" type="ORF">ISP25_13680</name>
</gene>
<protein>
    <recommendedName>
        <fullName evidence="3">DUF1579 domain-containing protein</fullName>
    </recommendedName>
</protein>
<evidence type="ECO:0000313" key="1">
    <source>
        <dbReference type="EMBL" id="MFK2878126.1"/>
    </source>
</evidence>
<dbReference type="Proteomes" id="UP001620339">
    <property type="component" value="Unassembled WGS sequence"/>
</dbReference>
<proteinExistence type="predicted"/>
<evidence type="ECO:0000313" key="2">
    <source>
        <dbReference type="Proteomes" id="UP001620339"/>
    </source>
</evidence>
<dbReference type="EMBL" id="JADIKK010000008">
    <property type="protein sequence ID" value="MFK2878126.1"/>
    <property type="molecule type" value="Genomic_DNA"/>
</dbReference>
<comment type="caution">
    <text evidence="1">The sequence shown here is derived from an EMBL/GenBank/DDBJ whole genome shotgun (WGS) entry which is preliminary data.</text>
</comment>
<reference evidence="1 2" key="1">
    <citation type="submission" date="2020-10" db="EMBL/GenBank/DDBJ databases">
        <title>Phylogeny of dyella-like bacteria.</title>
        <authorList>
            <person name="Fu J."/>
        </authorList>
    </citation>
    <scope>NUCLEOTIDE SEQUENCE [LARGE SCALE GENOMIC DNA]</scope>
    <source>
        <strain evidence="1 2">KACC 19113</strain>
    </source>
</reference>
<sequence>MAYTGDPHDFDYFQGAWTTRQRRLVKRDVGSKGPWEAFPATLCMTEYLDGKATVDELYFPTKGWAGLTLRLFDPAKRQWSIYWISSADGRMSPAMVGGFHGNHGEFYGEDQDQGQPVKVRFLWTKLDPDHARWEQSFSYDDRTWETNWIADFVRANPADTCTHGRPNR</sequence>
<accession>A0ABW8J756</accession>
<name>A0ABW8J756_9GAMM</name>
<organism evidence="1 2">
    <name type="scientific">Rhodanobacter hydrolyticus</name>
    <dbReference type="NCBI Taxonomy" id="2250595"/>
    <lineage>
        <taxon>Bacteria</taxon>
        <taxon>Pseudomonadati</taxon>
        <taxon>Pseudomonadota</taxon>
        <taxon>Gammaproteobacteria</taxon>
        <taxon>Lysobacterales</taxon>
        <taxon>Rhodanobacteraceae</taxon>
        <taxon>Rhodanobacter</taxon>
    </lineage>
</organism>
<evidence type="ECO:0008006" key="3">
    <source>
        <dbReference type="Google" id="ProtNLM"/>
    </source>
</evidence>
<keyword evidence="2" id="KW-1185">Reference proteome</keyword>